<gene>
    <name evidence="8" type="ORF">FVEG_08683</name>
</gene>
<evidence type="ECO:0000256" key="4">
    <source>
        <dbReference type="ARBA" id="ARBA00060719"/>
    </source>
</evidence>
<dbReference type="InterPro" id="IPR036291">
    <property type="entry name" value="NAD(P)-bd_dom_sf"/>
</dbReference>
<dbReference type="RefSeq" id="XP_018755256.1">
    <property type="nucleotide sequence ID" value="XM_018897567.1"/>
</dbReference>
<comment type="similarity">
    <text evidence="1">Belongs to the short-chain dehydrogenases/reductases (SDR) family.</text>
</comment>
<proteinExistence type="inferred from homology"/>
<dbReference type="AlphaFoldDB" id="W7MNC5"/>
<dbReference type="PROSITE" id="PS00061">
    <property type="entry name" value="ADH_SHORT"/>
    <property type="match status" value="1"/>
</dbReference>
<dbReference type="OMA" id="FTKVDVT"/>
<dbReference type="KEGG" id="fvr:FVEG_08683"/>
<dbReference type="PANTHER" id="PTHR42760:SF115">
    <property type="entry name" value="3-OXOACYL-[ACYL-CARRIER-PROTEIN] REDUCTASE FABG"/>
    <property type="match status" value="1"/>
</dbReference>
<dbReference type="GeneID" id="30066396"/>
<dbReference type="OrthoDB" id="47007at2759"/>
<comment type="pathway">
    <text evidence="4">Carbohydrate metabolism; D-arabinitol metabolism.</text>
</comment>
<dbReference type="VEuPathDB" id="FungiDB:FVEG_08683"/>
<protein>
    <recommendedName>
        <fullName evidence="6">D-arabinitol 2-dehydrogenase [ribulose-forming]</fullName>
        <ecNumber evidence="5">1.1.1.250</ecNumber>
    </recommendedName>
</protein>
<dbReference type="Gene3D" id="3.40.50.720">
    <property type="entry name" value="NAD(P)-binding Rossmann-like Domain"/>
    <property type="match status" value="1"/>
</dbReference>
<organism evidence="8 9">
    <name type="scientific">Gibberella moniliformis (strain M3125 / FGSC 7600)</name>
    <name type="common">Maize ear and stalk rot fungus</name>
    <name type="synonym">Fusarium verticillioides</name>
    <dbReference type="NCBI Taxonomy" id="334819"/>
    <lineage>
        <taxon>Eukaryota</taxon>
        <taxon>Fungi</taxon>
        <taxon>Dikarya</taxon>
        <taxon>Ascomycota</taxon>
        <taxon>Pezizomycotina</taxon>
        <taxon>Sordariomycetes</taxon>
        <taxon>Hypocreomycetidae</taxon>
        <taxon>Hypocreales</taxon>
        <taxon>Nectriaceae</taxon>
        <taxon>Fusarium</taxon>
        <taxon>Fusarium fujikuroi species complex</taxon>
    </lineage>
</organism>
<sequence length="325" mass="34414">MAQFQLIHHPCLYRLLHCTTPHYLVRMSVTRSELKFRAPPSMQLSDGSAKSKTSPPGHDSSISTSLDRARARFGVTGNAIVTGGAGDIGSVACRALLEHGLQGLAIFDLHPDAGRSTVSSLQDDFPEVKITFTKVDVTDPDSVAAAVANAEQTIGPINICLCFAGIAFAAHALDITPQQFKTMFDVNTTGSFLVAQAVAKRMSNRGTGGSIILMASISAHIVNFPQPQVHYNAAKAAVISMKSSLAAKWAVHGIRVNSISPGYMDTILNEGDGLAEHRAIWAKRTPFGRMGNPEELTGAVILLASKAGSYITGSDILVDGGISVF</sequence>
<feature type="compositionally biased region" description="Polar residues" evidence="7">
    <location>
        <begin position="42"/>
        <end position="64"/>
    </location>
</feature>
<evidence type="ECO:0000256" key="2">
    <source>
        <dbReference type="ARBA" id="ARBA00022857"/>
    </source>
</evidence>
<feature type="region of interest" description="Disordered" evidence="7">
    <location>
        <begin position="40"/>
        <end position="64"/>
    </location>
</feature>
<dbReference type="GO" id="GO:0005975">
    <property type="term" value="P:carbohydrate metabolic process"/>
    <property type="evidence" value="ECO:0007669"/>
    <property type="project" value="UniProtKB-ARBA"/>
</dbReference>
<name>W7MNC5_GIBM7</name>
<keyword evidence="3" id="KW-0560">Oxidoreductase</keyword>
<dbReference type="HOGENOM" id="CLU_010194_1_1_1"/>
<evidence type="ECO:0000256" key="7">
    <source>
        <dbReference type="SAM" id="MobiDB-lite"/>
    </source>
</evidence>
<evidence type="ECO:0000256" key="3">
    <source>
        <dbReference type="ARBA" id="ARBA00023002"/>
    </source>
</evidence>
<dbReference type="FunFam" id="3.40.50.720:FF:000240">
    <property type="entry name" value="SDR family oxidoreductase"/>
    <property type="match status" value="1"/>
</dbReference>
<dbReference type="GO" id="GO:0047038">
    <property type="term" value="F:D-arabinitol 2-dehydrogenase activity"/>
    <property type="evidence" value="ECO:0007669"/>
    <property type="project" value="UniProtKB-EC"/>
</dbReference>
<dbReference type="PRINTS" id="PR00081">
    <property type="entry name" value="GDHRDH"/>
</dbReference>
<dbReference type="Pfam" id="PF13561">
    <property type="entry name" value="adh_short_C2"/>
    <property type="match status" value="1"/>
</dbReference>
<evidence type="ECO:0000313" key="8">
    <source>
        <dbReference type="EMBL" id="EWG49065.1"/>
    </source>
</evidence>
<evidence type="ECO:0000256" key="6">
    <source>
        <dbReference type="ARBA" id="ARBA00070881"/>
    </source>
</evidence>
<accession>W7MNC5</accession>
<evidence type="ECO:0000313" key="9">
    <source>
        <dbReference type="Proteomes" id="UP000009096"/>
    </source>
</evidence>
<dbReference type="STRING" id="334819.W7MNC5"/>
<dbReference type="InterPro" id="IPR002347">
    <property type="entry name" value="SDR_fam"/>
</dbReference>
<dbReference type="Proteomes" id="UP000009096">
    <property type="component" value="Chromosome 10"/>
</dbReference>
<dbReference type="EMBL" id="CM000587">
    <property type="protein sequence ID" value="EWG49065.1"/>
    <property type="molecule type" value="Genomic_DNA"/>
</dbReference>
<dbReference type="eggNOG" id="KOG0725">
    <property type="taxonomic scope" value="Eukaryota"/>
</dbReference>
<dbReference type="EC" id="1.1.1.250" evidence="5"/>
<reference evidence="8 9" key="1">
    <citation type="journal article" date="2010" name="Nature">
        <title>Comparative genomics reveals mobile pathogenicity chromosomes in Fusarium.</title>
        <authorList>
            <person name="Ma L.J."/>
            <person name="van der Does H.C."/>
            <person name="Borkovich K.A."/>
            <person name="Coleman J.J."/>
            <person name="Daboussi M.J."/>
            <person name="Di Pietro A."/>
            <person name="Dufresne M."/>
            <person name="Freitag M."/>
            <person name="Grabherr M."/>
            <person name="Henrissat B."/>
            <person name="Houterman P.M."/>
            <person name="Kang S."/>
            <person name="Shim W.B."/>
            <person name="Woloshuk C."/>
            <person name="Xie X."/>
            <person name="Xu J.R."/>
            <person name="Antoniw J."/>
            <person name="Baker S.E."/>
            <person name="Bluhm B.H."/>
            <person name="Breakspear A."/>
            <person name="Brown D.W."/>
            <person name="Butchko R.A."/>
            <person name="Chapman S."/>
            <person name="Coulson R."/>
            <person name="Coutinho P.M."/>
            <person name="Danchin E.G."/>
            <person name="Diener A."/>
            <person name="Gale L.R."/>
            <person name="Gardiner D.M."/>
            <person name="Goff S."/>
            <person name="Hammond-Kosack K.E."/>
            <person name="Hilburn K."/>
            <person name="Hua-Van A."/>
            <person name="Jonkers W."/>
            <person name="Kazan K."/>
            <person name="Kodira C.D."/>
            <person name="Koehrsen M."/>
            <person name="Kumar L."/>
            <person name="Lee Y.H."/>
            <person name="Li L."/>
            <person name="Manners J.M."/>
            <person name="Miranda-Saavedra D."/>
            <person name="Mukherjee M."/>
            <person name="Park G."/>
            <person name="Park J."/>
            <person name="Park S.Y."/>
            <person name="Proctor R.H."/>
            <person name="Regev A."/>
            <person name="Ruiz-Roldan M.C."/>
            <person name="Sain D."/>
            <person name="Sakthikumar S."/>
            <person name="Sykes S."/>
            <person name="Schwartz D.C."/>
            <person name="Turgeon B.G."/>
            <person name="Wapinski I."/>
            <person name="Yoder O."/>
            <person name="Young S."/>
            <person name="Zeng Q."/>
            <person name="Zhou S."/>
            <person name="Galagan J."/>
            <person name="Cuomo C.A."/>
            <person name="Kistler H.C."/>
            <person name="Rep M."/>
        </authorList>
    </citation>
    <scope>NUCLEOTIDE SEQUENCE [LARGE SCALE GENOMIC DNA]</scope>
    <source>
        <strain evidence="9">M3125 / FGSC 7600</strain>
    </source>
</reference>
<evidence type="ECO:0000256" key="5">
    <source>
        <dbReference type="ARBA" id="ARBA00066831"/>
    </source>
</evidence>
<keyword evidence="9" id="KW-1185">Reference proteome</keyword>
<dbReference type="SUPFAM" id="SSF51735">
    <property type="entry name" value="NAD(P)-binding Rossmann-fold domains"/>
    <property type="match status" value="1"/>
</dbReference>
<evidence type="ECO:0000256" key="1">
    <source>
        <dbReference type="ARBA" id="ARBA00006484"/>
    </source>
</evidence>
<dbReference type="EMBL" id="DS022252">
    <property type="protein sequence ID" value="EWG49065.1"/>
    <property type="molecule type" value="Genomic_DNA"/>
</dbReference>
<dbReference type="PANTHER" id="PTHR42760">
    <property type="entry name" value="SHORT-CHAIN DEHYDROGENASES/REDUCTASES FAMILY MEMBER"/>
    <property type="match status" value="1"/>
</dbReference>
<dbReference type="InterPro" id="IPR020904">
    <property type="entry name" value="Sc_DH/Rdtase_CS"/>
</dbReference>
<keyword evidence="2" id="KW-0521">NADP</keyword>